<dbReference type="EMBL" id="CADCWL010000038">
    <property type="protein sequence ID" value="CAA9552154.1"/>
    <property type="molecule type" value="Genomic_DNA"/>
</dbReference>
<gene>
    <name evidence="2" type="ORF">AVDCRST_MAG19-909</name>
</gene>
<evidence type="ECO:0000256" key="1">
    <source>
        <dbReference type="SAM" id="MobiDB-lite"/>
    </source>
</evidence>
<feature type="compositionally biased region" description="Basic and acidic residues" evidence="1">
    <location>
        <begin position="371"/>
        <end position="387"/>
    </location>
</feature>
<feature type="compositionally biased region" description="Basic residues" evidence="1">
    <location>
        <begin position="101"/>
        <end position="122"/>
    </location>
</feature>
<feature type="compositionally biased region" description="Low complexity" evidence="1">
    <location>
        <begin position="249"/>
        <end position="258"/>
    </location>
</feature>
<evidence type="ECO:0000313" key="2">
    <source>
        <dbReference type="EMBL" id="CAA9552154.1"/>
    </source>
</evidence>
<feature type="region of interest" description="Disordered" evidence="1">
    <location>
        <begin position="296"/>
        <end position="428"/>
    </location>
</feature>
<feature type="compositionally biased region" description="Basic and acidic residues" evidence="1">
    <location>
        <begin position="164"/>
        <end position="177"/>
    </location>
</feature>
<feature type="compositionally biased region" description="Low complexity" evidence="1">
    <location>
        <begin position="327"/>
        <end position="347"/>
    </location>
</feature>
<proteinExistence type="predicted"/>
<feature type="compositionally biased region" description="Low complexity" evidence="1">
    <location>
        <begin position="178"/>
        <end position="187"/>
    </location>
</feature>
<reference evidence="2" key="1">
    <citation type="submission" date="2020-02" db="EMBL/GenBank/DDBJ databases">
        <authorList>
            <person name="Meier V. D."/>
        </authorList>
    </citation>
    <scope>NUCLEOTIDE SEQUENCE</scope>
    <source>
        <strain evidence="2">AVDCRST_MAG19</strain>
    </source>
</reference>
<feature type="compositionally biased region" description="Basic residues" evidence="1">
    <location>
        <begin position="299"/>
        <end position="326"/>
    </location>
</feature>
<feature type="compositionally biased region" description="Low complexity" evidence="1">
    <location>
        <begin position="355"/>
        <end position="367"/>
    </location>
</feature>
<feature type="compositionally biased region" description="Basic and acidic residues" evidence="1">
    <location>
        <begin position="62"/>
        <end position="75"/>
    </location>
</feature>
<accession>A0A6J4UNL3</accession>
<feature type="compositionally biased region" description="Basic residues" evidence="1">
    <location>
        <begin position="188"/>
        <end position="198"/>
    </location>
</feature>
<feature type="compositionally biased region" description="Basic residues" evidence="1">
    <location>
        <begin position="142"/>
        <end position="152"/>
    </location>
</feature>
<sequence>VRPVPLPQDDPAERRPRRHRPDDRRQIGEPDLLLRRRLPLRAGPGRRHLPLSRAHALQGDRAPPRPDADLAGDRGGRRRPQRGHRPRIDHLLVQDPEHPLRLRLRRPRRHPAQLRDRYRRARQGALGDHRGDPLHPGLAGGRRPRGDRRGRLGRGGGRPLHRRLGADGRCRRPRGDGRLLAPQLRPGPARRRRRRRGPPRGGCGPHRGALRRPRQARAAGRVRADRGRPGRRPRPPRRAGDGAGPPLPLDAGPALLDRAPLRAVDDRGRALLRHELPPLPGDPGEARPRLFRLRLLPPLRRRRPGRRLRRHRPGAGRGDGRRHRRGAAQAGPRAGPRGRAPPDQGAPQGPPPDGPRGQPLRGLLDRQPGGDLRRDQNPRAGDGEDRGRHRRGGPGARRRALPGGEAQPRPRRPLQRSPALRRPPQDRM</sequence>
<feature type="compositionally biased region" description="Basic residues" evidence="1">
    <location>
        <begin position="35"/>
        <end position="50"/>
    </location>
</feature>
<dbReference type="AlphaFoldDB" id="A0A6J4UNL3"/>
<protein>
    <submittedName>
        <fullName evidence="2">FIG007959: peptidase, M16 family</fullName>
    </submittedName>
</protein>
<feature type="non-terminal residue" evidence="2">
    <location>
        <position position="1"/>
    </location>
</feature>
<feature type="compositionally biased region" description="Basic and acidic residues" evidence="1">
    <location>
        <begin position="86"/>
        <end position="100"/>
    </location>
</feature>
<feature type="compositionally biased region" description="Basic residues" evidence="1">
    <location>
        <begin position="76"/>
        <end position="85"/>
    </location>
</feature>
<organism evidence="2">
    <name type="scientific">uncultured Thermomicrobiales bacterium</name>
    <dbReference type="NCBI Taxonomy" id="1645740"/>
    <lineage>
        <taxon>Bacteria</taxon>
        <taxon>Pseudomonadati</taxon>
        <taxon>Thermomicrobiota</taxon>
        <taxon>Thermomicrobia</taxon>
        <taxon>Thermomicrobiales</taxon>
        <taxon>environmental samples</taxon>
    </lineage>
</organism>
<name>A0A6J4UNL3_9BACT</name>
<feature type="compositionally biased region" description="Basic residues" evidence="1">
    <location>
        <begin position="388"/>
        <end position="400"/>
    </location>
</feature>
<feature type="non-terminal residue" evidence="2">
    <location>
        <position position="428"/>
    </location>
</feature>
<feature type="compositionally biased region" description="Basic and acidic residues" evidence="1">
    <location>
        <begin position="20"/>
        <end position="34"/>
    </location>
</feature>
<feature type="region of interest" description="Disordered" evidence="1">
    <location>
        <begin position="1"/>
        <end position="258"/>
    </location>
</feature>